<evidence type="ECO:0000313" key="3">
    <source>
        <dbReference type="Proteomes" id="UP000639338"/>
    </source>
</evidence>
<dbReference type="Proteomes" id="UP000639338">
    <property type="component" value="Unassembled WGS sequence"/>
</dbReference>
<proteinExistence type="predicted"/>
<comment type="caution">
    <text evidence="2">The sequence shown here is derived from an EMBL/GenBank/DDBJ whole genome shotgun (WGS) entry which is preliminary data.</text>
</comment>
<organism evidence="2 3">
    <name type="scientific">Aphidius gifuensis</name>
    <name type="common">Parasitoid wasp</name>
    <dbReference type="NCBI Taxonomy" id="684658"/>
    <lineage>
        <taxon>Eukaryota</taxon>
        <taxon>Metazoa</taxon>
        <taxon>Ecdysozoa</taxon>
        <taxon>Arthropoda</taxon>
        <taxon>Hexapoda</taxon>
        <taxon>Insecta</taxon>
        <taxon>Pterygota</taxon>
        <taxon>Neoptera</taxon>
        <taxon>Endopterygota</taxon>
        <taxon>Hymenoptera</taxon>
        <taxon>Apocrita</taxon>
        <taxon>Ichneumonoidea</taxon>
        <taxon>Braconidae</taxon>
        <taxon>Aphidiinae</taxon>
        <taxon>Aphidius</taxon>
    </lineage>
</organism>
<dbReference type="EMBL" id="JACMRX010000002">
    <property type="protein sequence ID" value="KAF7996094.1"/>
    <property type="molecule type" value="Genomic_DNA"/>
</dbReference>
<evidence type="ECO:0000313" key="2">
    <source>
        <dbReference type="EMBL" id="KAF7996094.1"/>
    </source>
</evidence>
<sequence length="197" mass="22737">MWRAKTEKKIFKWKNEIVSEQLYNSRLKQRVNGKKRKIKDKEEICEGLPEGIRHVDFRVIVENLYCIKCKENLFLRNSEGEKRRGLGSFLMIRCETCLYLNSVLTSQFQSATEDRQSMFDINARCALGAIHSGLGCTQLNKFLAVLNVPPLSQSIYKRYEKIIGIAVEAVAEESCLAAAKEERQLTVEKMEELKKLL</sequence>
<name>A0A835CUG0_APHGI</name>
<reference evidence="2 3" key="1">
    <citation type="submission" date="2020-08" db="EMBL/GenBank/DDBJ databases">
        <title>Aphidius gifuensis genome sequencing and assembly.</title>
        <authorList>
            <person name="Du Z."/>
        </authorList>
    </citation>
    <scope>NUCLEOTIDE SEQUENCE [LARGE SCALE GENOMIC DNA]</scope>
    <source>
        <strain evidence="2">YNYX2018</strain>
        <tissue evidence="2">Adults</tissue>
    </source>
</reference>
<dbReference type="Pfam" id="PF20700">
    <property type="entry name" value="Mutator"/>
    <property type="match status" value="1"/>
</dbReference>
<dbReference type="AlphaFoldDB" id="A0A835CUG0"/>
<accession>A0A835CUG0</accession>
<keyword evidence="3" id="KW-1185">Reference proteome</keyword>
<dbReference type="InterPro" id="IPR049012">
    <property type="entry name" value="Mutator_transp_dom"/>
</dbReference>
<protein>
    <recommendedName>
        <fullName evidence="1">Mutator-like transposase domain-containing protein</fullName>
    </recommendedName>
</protein>
<feature type="domain" description="Mutator-like transposase" evidence="1">
    <location>
        <begin position="56"/>
        <end position="191"/>
    </location>
</feature>
<gene>
    <name evidence="2" type="ORF">HCN44_009930</name>
</gene>
<dbReference type="OrthoDB" id="7698403at2759"/>
<evidence type="ECO:0000259" key="1">
    <source>
        <dbReference type="Pfam" id="PF20700"/>
    </source>
</evidence>